<dbReference type="Proteomes" id="UP000076586">
    <property type="component" value="Unassembled WGS sequence"/>
</dbReference>
<dbReference type="SUPFAM" id="SSF48452">
    <property type="entry name" value="TPR-like"/>
    <property type="match status" value="1"/>
</dbReference>
<protein>
    <submittedName>
        <fullName evidence="4">Uncharacterized protein</fullName>
    </submittedName>
</protein>
<evidence type="ECO:0000256" key="1">
    <source>
        <dbReference type="ARBA" id="ARBA00022737"/>
    </source>
</evidence>
<dbReference type="PANTHER" id="PTHR44186:SF1">
    <property type="entry name" value="BARDET-BIEDL SYNDROME 4 PROTEIN"/>
    <property type="match status" value="1"/>
</dbReference>
<evidence type="ECO:0000313" key="4">
    <source>
        <dbReference type="EMBL" id="GAT62143.1"/>
    </source>
</evidence>
<feature type="repeat" description="TPR" evidence="3">
    <location>
        <begin position="521"/>
        <end position="554"/>
    </location>
</feature>
<dbReference type="EMBL" id="BDCR01000001">
    <property type="protein sequence ID" value="GAT62143.1"/>
    <property type="molecule type" value="Genomic_DNA"/>
</dbReference>
<sequence length="724" mass="85023">MQNTATQILVHLKNRRLKQAIDALRSWLQDVHLLEYVDSVDELENNYRLMLQYAVDGVNDPQRELVYHNLVKKAFLLTDTIREELFTKFSSGYDYSQIRYYRSQLRSLRAIVHSLEEQSTNKVVAFLIEEGLNQQSNRKEQIALHEQTRLEMFRSLWLIQEVDADSFKLLLASDTIDPVDKSFAISALTLNLVRQFNAERIGLLADACMHKQPEVRLRALVGLALALAIYNARLPFYDGIRQRLALLSDDPKFAKALVTIIIQFARTSETDKISQKMQQEILPEMMKLAPQVKDKIDFDNMSSAEEWEDKNPEWQDLIEKSGVGDKLREMSELQLEGADVYMNTFAQLKHYPFFNELPNWFLPFDTGHSTVVDLFAENNQMMQLLLNNAYLCNSDKYSLAISMKQIAESQRKSMMQAFKLEAEQIDELKKSDLNMETETYERQVSNQYIQDLYRFFKLFAYRNDFMPVFNWALRFHSCWFFDMLDLSEEQQLQIAEYYFAKGYYGEAFALFEKLSKADVDAGLFQKMGYCRQQTADFGQALEYYLRAEALLPEQLWLTRKIAFCNKMLRNYDEALDYYKRAEVLDPENRNIQLQIGHLFVQEKRYAEALNYYFKVELATSTPKVWRAIAWCSFLSGKFRQAENYYAKIIEQKPTKLDYLNAGHVAWSQQKRNDALQLYAKSVQLFRLDDDDFYKAFDQDVPQLLASGISKEEIPLMMDKLRYMI</sequence>
<comment type="caution">
    <text evidence="4">The sequence shown here is derived from an EMBL/GenBank/DDBJ whole genome shotgun (WGS) entry which is preliminary data.</text>
</comment>
<evidence type="ECO:0000256" key="2">
    <source>
        <dbReference type="ARBA" id="ARBA00022803"/>
    </source>
</evidence>
<evidence type="ECO:0000256" key="3">
    <source>
        <dbReference type="PROSITE-ProRule" id="PRU00339"/>
    </source>
</evidence>
<feature type="repeat" description="TPR" evidence="3">
    <location>
        <begin position="555"/>
        <end position="588"/>
    </location>
</feature>
<organism evidence="4 5">
    <name type="scientific">Paludibacter jiangxiensis</name>
    <dbReference type="NCBI Taxonomy" id="681398"/>
    <lineage>
        <taxon>Bacteria</taxon>
        <taxon>Pseudomonadati</taxon>
        <taxon>Bacteroidota</taxon>
        <taxon>Bacteroidia</taxon>
        <taxon>Bacteroidales</taxon>
        <taxon>Paludibacteraceae</taxon>
        <taxon>Paludibacter</taxon>
    </lineage>
</organism>
<dbReference type="InterPro" id="IPR011990">
    <property type="entry name" value="TPR-like_helical_dom_sf"/>
</dbReference>
<dbReference type="STRING" id="681398.PJIAN_1734"/>
<accession>A0A170YWY9</accession>
<dbReference type="Gene3D" id="1.25.40.10">
    <property type="entry name" value="Tetratricopeptide repeat domain"/>
    <property type="match status" value="1"/>
</dbReference>
<reference evidence="5" key="1">
    <citation type="submission" date="2016-04" db="EMBL/GenBank/DDBJ databases">
        <title>Draft genome sequence of Paludibacter jiangxiensis strain NM7.</title>
        <authorList>
            <person name="Qiu Y."/>
            <person name="Matsuura N."/>
            <person name="Ohashi A."/>
            <person name="Tourlousse M.D."/>
            <person name="Sekiguchi Y."/>
        </authorList>
    </citation>
    <scope>NUCLEOTIDE SEQUENCE [LARGE SCALE GENOMIC DNA]</scope>
    <source>
        <strain evidence="5">NM7</strain>
    </source>
</reference>
<dbReference type="AlphaFoldDB" id="A0A170YWY9"/>
<dbReference type="PROSITE" id="PS50005">
    <property type="entry name" value="TPR"/>
    <property type="match status" value="2"/>
</dbReference>
<evidence type="ECO:0000313" key="5">
    <source>
        <dbReference type="Proteomes" id="UP000076586"/>
    </source>
</evidence>
<dbReference type="InterPro" id="IPR019734">
    <property type="entry name" value="TPR_rpt"/>
</dbReference>
<proteinExistence type="predicted"/>
<dbReference type="PANTHER" id="PTHR44186">
    <property type="match status" value="1"/>
</dbReference>
<gene>
    <name evidence="4" type="ORF">PJIAN_1734</name>
</gene>
<reference evidence="5" key="2">
    <citation type="journal article" date="2017" name="Genome Announc.">
        <title>Draft genome sequence of Paludibacter jiangxiensis NM7(T), a propionate-producing fermentative bacterium.</title>
        <authorList>
            <person name="Qiu Y.-L."/>
            <person name="Tourlousse D.M."/>
            <person name="Matsuura N."/>
            <person name="Ohashi A."/>
            <person name="Sekiguchi Y."/>
        </authorList>
    </citation>
    <scope>NUCLEOTIDE SEQUENCE [LARGE SCALE GENOMIC DNA]</scope>
    <source>
        <strain evidence="5">NM7</strain>
    </source>
</reference>
<keyword evidence="2 3" id="KW-0802">TPR repeat</keyword>
<dbReference type="SMART" id="SM00028">
    <property type="entry name" value="TPR"/>
    <property type="match status" value="5"/>
</dbReference>
<keyword evidence="1" id="KW-0677">Repeat</keyword>
<keyword evidence="5" id="KW-1185">Reference proteome</keyword>
<name>A0A170YWY9_9BACT</name>